<proteinExistence type="predicted"/>
<keyword evidence="1" id="KW-0812">Transmembrane</keyword>
<keyword evidence="1" id="KW-1133">Transmembrane helix</keyword>
<dbReference type="AlphaFoldDB" id="A0A075G589"/>
<protein>
    <submittedName>
        <fullName evidence="2">Uncharacterized protein</fullName>
    </submittedName>
</protein>
<reference evidence="2" key="1">
    <citation type="journal article" date="2014" name="Genome Biol. Evol.">
        <title>Pangenome evidence for extensive interdomain horizontal transfer affecting lineage core and shell genes in uncultured planktonic thaumarchaeota and euryarchaeota.</title>
        <authorList>
            <person name="Deschamps P."/>
            <person name="Zivanovic Y."/>
            <person name="Moreira D."/>
            <person name="Rodriguez-Valera F."/>
            <person name="Lopez-Garcia P."/>
        </authorList>
    </citation>
    <scope>NUCLEOTIDE SEQUENCE</scope>
</reference>
<keyword evidence="1" id="KW-0472">Membrane</keyword>
<feature type="transmembrane region" description="Helical" evidence="1">
    <location>
        <begin position="250"/>
        <end position="270"/>
    </location>
</feature>
<accession>A0A075G589</accession>
<evidence type="ECO:0000313" key="2">
    <source>
        <dbReference type="EMBL" id="AIE96922.1"/>
    </source>
</evidence>
<organism evidence="2">
    <name type="scientific">uncultured marine group II/III euryarchaeote AD1000_88_D12</name>
    <dbReference type="NCBI Taxonomy" id="1457821"/>
    <lineage>
        <taxon>Archaea</taxon>
        <taxon>Methanobacteriati</taxon>
        <taxon>Methanobacteriota</taxon>
        <taxon>environmental samples</taxon>
    </lineage>
</organism>
<sequence>MHKTAKRLAAGAFSIGLLAPILAILLATAPPVMAASNDCTVAPGIGLNSNHGEVIGVDEGDWWDWGWDGSSNDDDLLSLRSDLYVEVELQENYAQALRMELVPGYSYTFCIEFHADPNNPPTDETTGDVYLLSSANWDAYQRNYEEVTGGWGMTSEDIEWIPVEWRDMAIFIPFRDSHAYEGKRSTTFSTALDNDNRGFISWFGDGGDAEYFLVVDNWNNTRQNDALSVDGDMIVQIWVDVEDRLTLPKFTAYLIVGLLPMSCVIVPIILHTRYHAAGLEENSEQPEMVPLLEQ</sequence>
<name>A0A075G589_9EURY</name>
<evidence type="ECO:0000256" key="1">
    <source>
        <dbReference type="SAM" id="Phobius"/>
    </source>
</evidence>
<dbReference type="EMBL" id="KF900492">
    <property type="protein sequence ID" value="AIE96922.1"/>
    <property type="molecule type" value="Genomic_DNA"/>
</dbReference>